<dbReference type="AlphaFoldDB" id="A0A7W3QR82"/>
<reference evidence="2 3" key="1">
    <citation type="submission" date="2020-08" db="EMBL/GenBank/DDBJ databases">
        <title>Genomic Encyclopedia of Type Strains, Phase IV (KMG-IV): sequencing the most valuable type-strain genomes for metagenomic binning, comparative biology and taxonomic classification.</title>
        <authorList>
            <person name="Goeker M."/>
        </authorList>
    </citation>
    <scope>NUCLEOTIDE SEQUENCE [LARGE SCALE GENOMIC DNA]</scope>
    <source>
        <strain evidence="2 3">DSM 44197</strain>
    </source>
</reference>
<feature type="domain" description="DUF397" evidence="1">
    <location>
        <begin position="7"/>
        <end position="59"/>
    </location>
</feature>
<dbReference type="EMBL" id="JACJIA010000015">
    <property type="protein sequence ID" value="MBA8956337.1"/>
    <property type="molecule type" value="Genomic_DNA"/>
</dbReference>
<keyword evidence="3" id="KW-1185">Reference proteome</keyword>
<dbReference type="InterPro" id="IPR007278">
    <property type="entry name" value="DUF397"/>
</dbReference>
<dbReference type="Proteomes" id="UP000572680">
    <property type="component" value="Unassembled WGS sequence"/>
</dbReference>
<accession>A0A7W3QR82</accession>
<comment type="caution">
    <text evidence="2">The sequence shown here is derived from an EMBL/GenBank/DDBJ whole genome shotgun (WGS) entry which is preliminary data.</text>
</comment>
<proteinExistence type="predicted"/>
<gene>
    <name evidence="2" type="ORF">HNR61_008019</name>
</gene>
<evidence type="ECO:0000313" key="2">
    <source>
        <dbReference type="EMBL" id="MBA8956337.1"/>
    </source>
</evidence>
<evidence type="ECO:0000313" key="3">
    <source>
        <dbReference type="Proteomes" id="UP000572680"/>
    </source>
</evidence>
<dbReference type="RefSeq" id="WP_182848259.1">
    <property type="nucleotide sequence ID" value="NZ_BAAALP010000083.1"/>
</dbReference>
<dbReference type="Pfam" id="PF04149">
    <property type="entry name" value="DUF397"/>
    <property type="match status" value="1"/>
</dbReference>
<sequence length="61" mass="6753">MELRTLGWRKSSRSAGQGGNCVELANVPGVVAVRDSKSPDGPVLLMERHEFRQVTNAIKRF</sequence>
<organism evidence="2 3">
    <name type="scientific">Actinomadura namibiensis</name>
    <dbReference type="NCBI Taxonomy" id="182080"/>
    <lineage>
        <taxon>Bacteria</taxon>
        <taxon>Bacillati</taxon>
        <taxon>Actinomycetota</taxon>
        <taxon>Actinomycetes</taxon>
        <taxon>Streptosporangiales</taxon>
        <taxon>Thermomonosporaceae</taxon>
        <taxon>Actinomadura</taxon>
    </lineage>
</organism>
<protein>
    <recommendedName>
        <fullName evidence="1">DUF397 domain-containing protein</fullName>
    </recommendedName>
</protein>
<name>A0A7W3QR82_ACTNM</name>
<evidence type="ECO:0000259" key="1">
    <source>
        <dbReference type="Pfam" id="PF04149"/>
    </source>
</evidence>